<dbReference type="NCBIfam" id="TIGR01664">
    <property type="entry name" value="DNA-3'-Pase"/>
    <property type="match status" value="1"/>
</dbReference>
<dbReference type="SUPFAM" id="SSF56784">
    <property type="entry name" value="HAD-like"/>
    <property type="match status" value="1"/>
</dbReference>
<keyword evidence="3" id="KW-1185">Reference proteome</keyword>
<dbReference type="Proteomes" id="UP000075885">
    <property type="component" value="Unassembled WGS sequence"/>
</dbReference>
<dbReference type="AlphaFoldDB" id="A0A182P7U8"/>
<dbReference type="SUPFAM" id="SSF52540">
    <property type="entry name" value="P-loop containing nucleoside triphosphate hydrolases"/>
    <property type="match status" value="1"/>
</dbReference>
<reference evidence="2" key="2">
    <citation type="submission" date="2020-05" db="UniProtKB">
        <authorList>
            <consortium name="EnsemblMetazoa"/>
        </authorList>
    </citation>
    <scope>IDENTIFICATION</scope>
    <source>
        <strain evidence="2">Epiroticus2</strain>
    </source>
</reference>
<dbReference type="EnsemblMetazoa" id="AEPI003001-RA">
    <property type="protein sequence ID" value="AEPI003001-PA"/>
    <property type="gene ID" value="AEPI003001"/>
</dbReference>
<dbReference type="Gene3D" id="2.60.200.20">
    <property type="match status" value="1"/>
</dbReference>
<dbReference type="NCBIfam" id="TIGR01662">
    <property type="entry name" value="HAD-SF-IIIA"/>
    <property type="match status" value="1"/>
</dbReference>
<accession>A0A182P7U8</accession>
<dbReference type="STRING" id="199890.A0A182P7U8"/>
<name>A0A182P7U8_9DIPT</name>
<sequence>MKTPSQPLLGLILCLTPNLEEGYVLVNVLGLNPSLLNGFKLDRNINYAALHGDILELVPGKYKYVFEFVYETTARAVGNPSAPHTSKQRSEGRIGGSNDNSDSTITPTAEGWWETPPFKGLHIYTSAGVVASKKVAAYDMNGTLIKSNYDVLFPESFDDWQIAFPEVPGKLKKLHACGYKLVIFTNQAAIGKYEMEIFEFRRKIEAVVRKLGVPMQVFISTGPEKYRKPRTGMWDALCERQMQQTGVAINPARCFYVGDAAGRPNLKKPFNHKKDHSCADRLLAMNIGIRFLTPEQHFQNLPKQPWIKPKFNPRKVCRLTANGPLLTPPGALLAEPRQEVIVMVGFPGSGKSHFVWNHLAPKGYDVVNRDTLGSWKNCEVQMVLSLRQGNSVVVDHLNPDVETRKRYVLVARRAKIPIRCFLMDVSYKHARHNIEFRKMTHWSHSSMTDMIFNLYTSKFQEPTIAEGFTEIVKVNFVPDFDTYRYADLYRMYLLDK</sequence>
<evidence type="ECO:0000313" key="3">
    <source>
        <dbReference type="Proteomes" id="UP000075885"/>
    </source>
</evidence>
<evidence type="ECO:0000313" key="2">
    <source>
        <dbReference type="EnsemblMetazoa" id="AEPI003001-PA"/>
    </source>
</evidence>
<evidence type="ECO:0000256" key="1">
    <source>
        <dbReference type="SAM" id="MobiDB-lite"/>
    </source>
</evidence>
<dbReference type="Pfam" id="PF08645">
    <property type="entry name" value="PNK3P"/>
    <property type="match status" value="1"/>
</dbReference>
<dbReference type="InterPro" id="IPR008984">
    <property type="entry name" value="SMAD_FHA_dom_sf"/>
</dbReference>
<dbReference type="PANTHER" id="PTHR12083:SF9">
    <property type="entry name" value="BIFUNCTIONAL POLYNUCLEOTIDE PHOSPHATASE_KINASE"/>
    <property type="match status" value="1"/>
</dbReference>
<dbReference type="FunFam" id="3.40.50.300:FF:000737">
    <property type="entry name" value="Bifunctional polynucleotide phosphatase/kinase"/>
    <property type="match status" value="1"/>
</dbReference>
<dbReference type="Gene3D" id="3.40.50.1000">
    <property type="entry name" value="HAD superfamily/HAD-like"/>
    <property type="match status" value="1"/>
</dbReference>
<protein>
    <submittedName>
        <fullName evidence="2">FHA_2 domain-containing protein</fullName>
    </submittedName>
</protein>
<dbReference type="Gene3D" id="3.40.50.300">
    <property type="entry name" value="P-loop containing nucleotide triphosphate hydrolases"/>
    <property type="match status" value="1"/>
</dbReference>
<dbReference type="InterPro" id="IPR036412">
    <property type="entry name" value="HAD-like_sf"/>
</dbReference>
<reference evidence="3" key="1">
    <citation type="submission" date="2013-03" db="EMBL/GenBank/DDBJ databases">
        <title>The Genome Sequence of Anopheles epiroticus epiroticus2.</title>
        <authorList>
            <consortium name="The Broad Institute Genomics Platform"/>
            <person name="Neafsey D.E."/>
            <person name="Howell P."/>
            <person name="Walker B."/>
            <person name="Young S.K."/>
            <person name="Zeng Q."/>
            <person name="Gargeya S."/>
            <person name="Fitzgerald M."/>
            <person name="Haas B."/>
            <person name="Abouelleil A."/>
            <person name="Allen A.W."/>
            <person name="Alvarado L."/>
            <person name="Arachchi H.M."/>
            <person name="Berlin A.M."/>
            <person name="Chapman S.B."/>
            <person name="Gainer-Dewar J."/>
            <person name="Goldberg J."/>
            <person name="Griggs A."/>
            <person name="Gujja S."/>
            <person name="Hansen M."/>
            <person name="Howarth C."/>
            <person name="Imamovic A."/>
            <person name="Ireland A."/>
            <person name="Larimer J."/>
            <person name="McCowan C."/>
            <person name="Murphy C."/>
            <person name="Pearson M."/>
            <person name="Poon T.W."/>
            <person name="Priest M."/>
            <person name="Roberts A."/>
            <person name="Saif S."/>
            <person name="Shea T."/>
            <person name="Sisk P."/>
            <person name="Sykes S."/>
            <person name="Wortman J."/>
            <person name="Nusbaum C."/>
            <person name="Birren B."/>
        </authorList>
    </citation>
    <scope>NUCLEOTIDE SEQUENCE [LARGE SCALE GENOMIC DNA]</scope>
    <source>
        <strain evidence="3">Epiroticus2</strain>
    </source>
</reference>
<feature type="compositionally biased region" description="Polar residues" evidence="1">
    <location>
        <begin position="97"/>
        <end position="106"/>
    </location>
</feature>
<dbReference type="InterPro" id="IPR006549">
    <property type="entry name" value="HAD-SF_hydro_IIIA"/>
</dbReference>
<dbReference type="VEuPathDB" id="VectorBase:AEPI003001"/>
<organism evidence="2 3">
    <name type="scientific">Anopheles epiroticus</name>
    <dbReference type="NCBI Taxonomy" id="199890"/>
    <lineage>
        <taxon>Eukaryota</taxon>
        <taxon>Metazoa</taxon>
        <taxon>Ecdysozoa</taxon>
        <taxon>Arthropoda</taxon>
        <taxon>Hexapoda</taxon>
        <taxon>Insecta</taxon>
        <taxon>Pterygota</taxon>
        <taxon>Neoptera</taxon>
        <taxon>Endopterygota</taxon>
        <taxon>Diptera</taxon>
        <taxon>Nematocera</taxon>
        <taxon>Culicoidea</taxon>
        <taxon>Culicidae</taxon>
        <taxon>Anophelinae</taxon>
        <taxon>Anopheles</taxon>
    </lineage>
</organism>
<dbReference type="GO" id="GO:0046403">
    <property type="term" value="F:polynucleotide 3'-phosphatase activity"/>
    <property type="evidence" value="ECO:0007669"/>
    <property type="project" value="TreeGrafter"/>
</dbReference>
<dbReference type="FunFam" id="3.40.50.1000:FF:000078">
    <property type="entry name" value="Bifunctional polynucleotide phosphatase/kinase"/>
    <property type="match status" value="1"/>
</dbReference>
<dbReference type="InterPro" id="IPR006551">
    <property type="entry name" value="Polynucleotide_phosphatase"/>
</dbReference>
<proteinExistence type="predicted"/>
<dbReference type="GO" id="GO:0003690">
    <property type="term" value="F:double-stranded DNA binding"/>
    <property type="evidence" value="ECO:0007669"/>
    <property type="project" value="TreeGrafter"/>
</dbReference>
<dbReference type="GO" id="GO:0046404">
    <property type="term" value="F:ATP-dependent polydeoxyribonucleotide 5'-hydroxyl-kinase activity"/>
    <property type="evidence" value="ECO:0007669"/>
    <property type="project" value="TreeGrafter"/>
</dbReference>
<dbReference type="CDD" id="cd01625">
    <property type="entry name" value="HAD_PNP"/>
    <property type="match status" value="1"/>
</dbReference>
<dbReference type="InterPro" id="IPR027417">
    <property type="entry name" value="P-loop_NTPase"/>
</dbReference>
<feature type="region of interest" description="Disordered" evidence="1">
    <location>
        <begin position="77"/>
        <end position="106"/>
    </location>
</feature>
<dbReference type="PANTHER" id="PTHR12083">
    <property type="entry name" value="BIFUNCTIONAL POLYNUCLEOTIDE PHOSPHATASE/KINASE"/>
    <property type="match status" value="1"/>
</dbReference>
<dbReference type="SUPFAM" id="SSF49879">
    <property type="entry name" value="SMAD/FHA domain"/>
    <property type="match status" value="1"/>
</dbReference>
<dbReference type="GO" id="GO:0006281">
    <property type="term" value="P:DNA repair"/>
    <property type="evidence" value="ECO:0007669"/>
    <property type="project" value="TreeGrafter"/>
</dbReference>
<dbReference type="Pfam" id="PF13671">
    <property type="entry name" value="AAA_33"/>
    <property type="match status" value="1"/>
</dbReference>
<dbReference type="InterPro" id="IPR013954">
    <property type="entry name" value="PNK3P"/>
</dbReference>
<dbReference type="InterPro" id="IPR023214">
    <property type="entry name" value="HAD_sf"/>
</dbReference>